<feature type="transmembrane region" description="Helical" evidence="1">
    <location>
        <begin position="6"/>
        <end position="25"/>
    </location>
</feature>
<evidence type="ECO:0000313" key="3">
    <source>
        <dbReference type="Proteomes" id="UP000000271"/>
    </source>
</evidence>
<dbReference type="Proteomes" id="UP000000271">
    <property type="component" value="Chromosome"/>
</dbReference>
<dbReference type="KEGG" id="bse:Bsel_0864"/>
<dbReference type="AlphaFoldDB" id="D6XZL4"/>
<dbReference type="HOGENOM" id="CLU_182039_0_0_9"/>
<protein>
    <recommendedName>
        <fullName evidence="4">Helix-turn-helix domain-containing protein</fullName>
    </recommendedName>
</protein>
<dbReference type="eggNOG" id="ENOG5032S5C">
    <property type="taxonomic scope" value="Bacteria"/>
</dbReference>
<keyword evidence="1" id="KW-0472">Membrane</keyword>
<dbReference type="EMBL" id="CP001791">
    <property type="protein sequence ID" value="ADH98388.1"/>
    <property type="molecule type" value="Genomic_DNA"/>
</dbReference>
<accession>D6XZL4</accession>
<dbReference type="RefSeq" id="WP_013171813.1">
    <property type="nucleotide sequence ID" value="NC_014219.1"/>
</dbReference>
<gene>
    <name evidence="2" type="ordered locus">Bsel_0864</name>
</gene>
<reference evidence="2" key="1">
    <citation type="submission" date="2009-10" db="EMBL/GenBank/DDBJ databases">
        <title>Complete sequence of Bacillus selenitireducens MLS10.</title>
        <authorList>
            <consortium name="US DOE Joint Genome Institute"/>
            <person name="Lucas S."/>
            <person name="Copeland A."/>
            <person name="Lapidus A."/>
            <person name="Glavina del Rio T."/>
            <person name="Dalin E."/>
            <person name="Tice H."/>
            <person name="Bruce D."/>
            <person name="Goodwin L."/>
            <person name="Pitluck S."/>
            <person name="Sims D."/>
            <person name="Brettin T."/>
            <person name="Detter J.C."/>
            <person name="Han C."/>
            <person name="Larimer F."/>
            <person name="Land M."/>
            <person name="Hauser L."/>
            <person name="Kyrpides N."/>
            <person name="Ovchinnikova G."/>
            <person name="Stolz J."/>
        </authorList>
    </citation>
    <scope>NUCLEOTIDE SEQUENCE [LARGE SCALE GENOMIC DNA]</scope>
    <source>
        <strain evidence="2">MLS10</strain>
    </source>
</reference>
<keyword evidence="3" id="KW-1185">Reference proteome</keyword>
<proteinExistence type="predicted"/>
<keyword evidence="1" id="KW-0812">Transmembrane</keyword>
<evidence type="ECO:0000313" key="2">
    <source>
        <dbReference type="EMBL" id="ADH98388.1"/>
    </source>
</evidence>
<dbReference type="STRING" id="439292.Bsel_0864"/>
<organism evidence="2 3">
    <name type="scientific">Bacillus selenitireducens (strain ATCC 700615 / DSM 15326 / MLS10)</name>
    <dbReference type="NCBI Taxonomy" id="439292"/>
    <lineage>
        <taxon>Bacteria</taxon>
        <taxon>Bacillati</taxon>
        <taxon>Bacillota</taxon>
        <taxon>Bacilli</taxon>
        <taxon>Bacillales</taxon>
        <taxon>Bacillaceae</taxon>
        <taxon>Salisediminibacterium</taxon>
    </lineage>
</organism>
<evidence type="ECO:0000256" key="1">
    <source>
        <dbReference type="SAM" id="Phobius"/>
    </source>
</evidence>
<keyword evidence="1" id="KW-1133">Transmembrane helix</keyword>
<sequence length="96" mass="10759">MEGFYIAIAIVVAAYLIADGLKNFGNPSSTSMMEMLDGEDGHELVKESEVHHFLGISKEDAHHLVQDHPEIPHIRINQTVYYPKAALRNWLTSIGE</sequence>
<evidence type="ECO:0008006" key="4">
    <source>
        <dbReference type="Google" id="ProtNLM"/>
    </source>
</evidence>
<name>D6XZL4_BACIE</name>